<feature type="signal peptide" evidence="2">
    <location>
        <begin position="1"/>
        <end position="20"/>
    </location>
</feature>
<accession>A0ABN9W8B7</accession>
<reference evidence="3" key="1">
    <citation type="submission" date="2023-10" db="EMBL/GenBank/DDBJ databases">
        <authorList>
            <person name="Chen Y."/>
            <person name="Shah S."/>
            <person name="Dougan E. K."/>
            <person name="Thang M."/>
            <person name="Chan C."/>
        </authorList>
    </citation>
    <scope>NUCLEOTIDE SEQUENCE [LARGE SCALE GENOMIC DNA]</scope>
</reference>
<feature type="compositionally biased region" description="Polar residues" evidence="1">
    <location>
        <begin position="207"/>
        <end position="220"/>
    </location>
</feature>
<feature type="region of interest" description="Disordered" evidence="1">
    <location>
        <begin position="207"/>
        <end position="227"/>
    </location>
</feature>
<organism evidence="3 4">
    <name type="scientific">Prorocentrum cordatum</name>
    <dbReference type="NCBI Taxonomy" id="2364126"/>
    <lineage>
        <taxon>Eukaryota</taxon>
        <taxon>Sar</taxon>
        <taxon>Alveolata</taxon>
        <taxon>Dinophyceae</taxon>
        <taxon>Prorocentrales</taxon>
        <taxon>Prorocentraceae</taxon>
        <taxon>Prorocentrum</taxon>
    </lineage>
</organism>
<feature type="chain" id="PRO_5046142147" evidence="2">
    <location>
        <begin position="21"/>
        <end position="262"/>
    </location>
</feature>
<gene>
    <name evidence="3" type="ORF">PCOR1329_LOCUS64342</name>
</gene>
<evidence type="ECO:0000313" key="3">
    <source>
        <dbReference type="EMBL" id="CAK0881531.1"/>
    </source>
</evidence>
<dbReference type="EMBL" id="CAUYUJ010018197">
    <property type="protein sequence ID" value="CAK0881531.1"/>
    <property type="molecule type" value="Genomic_DNA"/>
</dbReference>
<keyword evidence="2" id="KW-0732">Signal</keyword>
<name>A0ABN9W8B7_9DINO</name>
<evidence type="ECO:0000256" key="2">
    <source>
        <dbReference type="SAM" id="SignalP"/>
    </source>
</evidence>
<evidence type="ECO:0000256" key="1">
    <source>
        <dbReference type="SAM" id="MobiDB-lite"/>
    </source>
</evidence>
<proteinExistence type="predicted"/>
<protein>
    <submittedName>
        <fullName evidence="3">Uncharacterized protein</fullName>
    </submittedName>
</protein>
<sequence length="262" mass="27564">MGASALWAAAVASSLSASAALTLRSGDAGLPKFLAVTGYWRLTGNDSDQGHLRTGPGGYMKQMQYSCTLNTPMVFYGDAFGIENMLAARGDAQPPALGATEVNFSSFEPCASHGDMMRQNPTFWRGRIPATAPPSPWAACGTGRSACCPAPHASIPTTTSMHGLTLACTPRALPGTSSEATTESRGRIRRSLRCCRWTRFPLATPTSTANSIGMSPSRSGTALRPPRSSSLAASFQRLRSCSTGSSRIRVHRVLGAQGQGIH</sequence>
<dbReference type="Proteomes" id="UP001189429">
    <property type="component" value="Unassembled WGS sequence"/>
</dbReference>
<comment type="caution">
    <text evidence="3">The sequence shown here is derived from an EMBL/GenBank/DDBJ whole genome shotgun (WGS) entry which is preliminary data.</text>
</comment>
<evidence type="ECO:0000313" key="4">
    <source>
        <dbReference type="Proteomes" id="UP001189429"/>
    </source>
</evidence>
<keyword evidence="4" id="KW-1185">Reference proteome</keyword>